<feature type="region of interest" description="Disordered" evidence="1">
    <location>
        <begin position="1"/>
        <end position="251"/>
    </location>
</feature>
<feature type="compositionally biased region" description="Basic and acidic residues" evidence="1">
    <location>
        <begin position="100"/>
        <end position="109"/>
    </location>
</feature>
<accession>A0A0L0SSY9</accession>
<name>A0A0L0SSY9_ALLM3</name>
<feature type="compositionally biased region" description="Basic and acidic residues" evidence="1">
    <location>
        <begin position="1"/>
        <end position="11"/>
    </location>
</feature>
<protein>
    <submittedName>
        <fullName evidence="2">Uncharacterized protein</fullName>
    </submittedName>
</protein>
<dbReference type="VEuPathDB" id="FungiDB:AMAG_09590"/>
<sequence>MHVDHGGHHSAPDLASAPAAPPAPPELHASRSPSAPVVAQARAPSAVATARPPDPVSVTTSAKTGRTPLPQPPQGPDPGRTATAVRAALLPGPAPAAHVDAGETRRDVKPPPVSAATATRPISAPAAVPVPTKPTGGKRRSRGKASRAHKPPQIVPPPVVVAAPTPTPTPPPAVQSATALPVAVKTTTTTTTPVAAMTREQPQQTRAPNAAPDRAAQSVPDSRQALEPRTPLAEVPPVALPSEPADAPAPT</sequence>
<feature type="compositionally biased region" description="Low complexity" evidence="1">
    <location>
        <begin position="174"/>
        <end position="198"/>
    </location>
</feature>
<dbReference type="EMBL" id="GG745348">
    <property type="protein sequence ID" value="KNE65611.1"/>
    <property type="molecule type" value="Genomic_DNA"/>
</dbReference>
<dbReference type="Proteomes" id="UP000054350">
    <property type="component" value="Unassembled WGS sequence"/>
</dbReference>
<dbReference type="AlphaFoldDB" id="A0A0L0SSY9"/>
<keyword evidence="3" id="KW-1185">Reference proteome</keyword>
<evidence type="ECO:0000313" key="3">
    <source>
        <dbReference type="Proteomes" id="UP000054350"/>
    </source>
</evidence>
<gene>
    <name evidence="2" type="ORF">AMAG_09590</name>
</gene>
<feature type="compositionally biased region" description="Pro residues" evidence="1">
    <location>
        <begin position="153"/>
        <end position="173"/>
    </location>
</feature>
<reference evidence="2 3" key="1">
    <citation type="submission" date="2009-11" db="EMBL/GenBank/DDBJ databases">
        <title>Annotation of Allomyces macrogynus ATCC 38327.</title>
        <authorList>
            <consortium name="The Broad Institute Genome Sequencing Platform"/>
            <person name="Russ C."/>
            <person name="Cuomo C."/>
            <person name="Burger G."/>
            <person name="Gray M.W."/>
            <person name="Holland P.W.H."/>
            <person name="King N."/>
            <person name="Lang F.B.F."/>
            <person name="Roger A.J."/>
            <person name="Ruiz-Trillo I."/>
            <person name="Young S.K."/>
            <person name="Zeng Q."/>
            <person name="Gargeya S."/>
            <person name="Fitzgerald M."/>
            <person name="Haas B."/>
            <person name="Abouelleil A."/>
            <person name="Alvarado L."/>
            <person name="Arachchi H.M."/>
            <person name="Berlin A."/>
            <person name="Chapman S.B."/>
            <person name="Gearin G."/>
            <person name="Goldberg J."/>
            <person name="Griggs A."/>
            <person name="Gujja S."/>
            <person name="Hansen M."/>
            <person name="Heiman D."/>
            <person name="Howarth C."/>
            <person name="Larimer J."/>
            <person name="Lui A."/>
            <person name="MacDonald P.J.P."/>
            <person name="McCowen C."/>
            <person name="Montmayeur A."/>
            <person name="Murphy C."/>
            <person name="Neiman D."/>
            <person name="Pearson M."/>
            <person name="Priest M."/>
            <person name="Roberts A."/>
            <person name="Saif S."/>
            <person name="Shea T."/>
            <person name="Sisk P."/>
            <person name="Stolte C."/>
            <person name="Sykes S."/>
            <person name="Wortman J."/>
            <person name="Nusbaum C."/>
            <person name="Birren B."/>
        </authorList>
    </citation>
    <scope>NUCLEOTIDE SEQUENCE [LARGE SCALE GENOMIC DNA]</scope>
    <source>
        <strain evidence="2 3">ATCC 38327</strain>
    </source>
</reference>
<proteinExistence type="predicted"/>
<feature type="compositionally biased region" description="Low complexity" evidence="1">
    <location>
        <begin position="77"/>
        <end position="97"/>
    </location>
</feature>
<feature type="compositionally biased region" description="Basic residues" evidence="1">
    <location>
        <begin position="136"/>
        <end position="150"/>
    </location>
</feature>
<evidence type="ECO:0000256" key="1">
    <source>
        <dbReference type="SAM" id="MobiDB-lite"/>
    </source>
</evidence>
<reference evidence="3" key="2">
    <citation type="submission" date="2009-11" db="EMBL/GenBank/DDBJ databases">
        <title>The Genome Sequence of Allomyces macrogynus strain ATCC 38327.</title>
        <authorList>
            <consortium name="The Broad Institute Genome Sequencing Platform"/>
            <person name="Russ C."/>
            <person name="Cuomo C."/>
            <person name="Shea T."/>
            <person name="Young S.K."/>
            <person name="Zeng Q."/>
            <person name="Koehrsen M."/>
            <person name="Haas B."/>
            <person name="Borodovsky M."/>
            <person name="Guigo R."/>
            <person name="Alvarado L."/>
            <person name="Berlin A."/>
            <person name="Borenstein D."/>
            <person name="Chen Z."/>
            <person name="Engels R."/>
            <person name="Freedman E."/>
            <person name="Gellesch M."/>
            <person name="Goldberg J."/>
            <person name="Griggs A."/>
            <person name="Gujja S."/>
            <person name="Heiman D."/>
            <person name="Hepburn T."/>
            <person name="Howarth C."/>
            <person name="Jen D."/>
            <person name="Larson L."/>
            <person name="Lewis B."/>
            <person name="Mehta T."/>
            <person name="Park D."/>
            <person name="Pearson M."/>
            <person name="Roberts A."/>
            <person name="Saif S."/>
            <person name="Shenoy N."/>
            <person name="Sisk P."/>
            <person name="Stolte C."/>
            <person name="Sykes S."/>
            <person name="Walk T."/>
            <person name="White J."/>
            <person name="Yandava C."/>
            <person name="Burger G."/>
            <person name="Gray M.W."/>
            <person name="Holland P.W.H."/>
            <person name="King N."/>
            <person name="Lang F.B.F."/>
            <person name="Roger A.J."/>
            <person name="Ruiz-Trillo I."/>
            <person name="Lander E."/>
            <person name="Nusbaum C."/>
        </authorList>
    </citation>
    <scope>NUCLEOTIDE SEQUENCE [LARGE SCALE GENOMIC DNA]</scope>
    <source>
        <strain evidence="3">ATCC 38327</strain>
    </source>
</reference>
<evidence type="ECO:0000313" key="2">
    <source>
        <dbReference type="EMBL" id="KNE65611.1"/>
    </source>
</evidence>
<organism evidence="2 3">
    <name type="scientific">Allomyces macrogynus (strain ATCC 38327)</name>
    <name type="common">Allomyces javanicus var. macrogynus</name>
    <dbReference type="NCBI Taxonomy" id="578462"/>
    <lineage>
        <taxon>Eukaryota</taxon>
        <taxon>Fungi</taxon>
        <taxon>Fungi incertae sedis</taxon>
        <taxon>Blastocladiomycota</taxon>
        <taxon>Blastocladiomycetes</taxon>
        <taxon>Blastocladiales</taxon>
        <taxon>Blastocladiaceae</taxon>
        <taxon>Allomyces</taxon>
    </lineage>
</organism>